<feature type="region of interest" description="Disordered" evidence="4">
    <location>
        <begin position="574"/>
        <end position="868"/>
    </location>
</feature>
<feature type="compositionally biased region" description="Basic and acidic residues" evidence="4">
    <location>
        <begin position="604"/>
        <end position="616"/>
    </location>
</feature>
<proteinExistence type="predicted"/>
<feature type="region of interest" description="Disordered" evidence="4">
    <location>
        <begin position="489"/>
        <end position="533"/>
    </location>
</feature>
<accession>A0A8H7VFW6</accession>
<evidence type="ECO:0000256" key="2">
    <source>
        <dbReference type="ARBA" id="ARBA00022448"/>
    </source>
</evidence>
<keyword evidence="7" id="KW-1185">Reference proteome</keyword>
<comment type="caution">
    <text evidence="6">The sequence shown here is derived from an EMBL/GenBank/DDBJ whole genome shotgun (WGS) entry which is preliminary data.</text>
</comment>
<dbReference type="GO" id="GO:0005634">
    <property type="term" value="C:nucleus"/>
    <property type="evidence" value="ECO:0007669"/>
    <property type="project" value="UniProtKB-SubCell"/>
</dbReference>
<organism evidence="6 7">
    <name type="scientific">Mucor plumbeus</name>
    <dbReference type="NCBI Taxonomy" id="97098"/>
    <lineage>
        <taxon>Eukaryota</taxon>
        <taxon>Fungi</taxon>
        <taxon>Fungi incertae sedis</taxon>
        <taxon>Mucoromycota</taxon>
        <taxon>Mucoromycotina</taxon>
        <taxon>Mucoromycetes</taxon>
        <taxon>Mucorales</taxon>
        <taxon>Mucorineae</taxon>
        <taxon>Mucoraceae</taxon>
        <taxon>Mucor</taxon>
    </lineage>
</organism>
<feature type="compositionally biased region" description="Polar residues" evidence="4">
    <location>
        <begin position="591"/>
        <end position="603"/>
    </location>
</feature>
<feature type="compositionally biased region" description="Basic and acidic residues" evidence="4">
    <location>
        <begin position="831"/>
        <end position="868"/>
    </location>
</feature>
<dbReference type="OrthoDB" id="248320at2759"/>
<name>A0A8H7VFW6_9FUNG</name>
<dbReference type="InterPro" id="IPR039462">
    <property type="entry name" value="Nup159/Nup146_N"/>
</dbReference>
<dbReference type="AlphaFoldDB" id="A0A8H7VFW6"/>
<dbReference type="InterPro" id="IPR015943">
    <property type="entry name" value="WD40/YVTN_repeat-like_dom_sf"/>
</dbReference>
<evidence type="ECO:0000256" key="3">
    <source>
        <dbReference type="ARBA" id="ARBA00023242"/>
    </source>
</evidence>
<feature type="compositionally biased region" description="Acidic residues" evidence="4">
    <location>
        <begin position="810"/>
        <end position="830"/>
    </location>
</feature>
<sequence length="1166" mass="129772">MTDSNPFGALNQDEDTYDTFQQGEQKDATFFDIKSLVPDVKVKLSDAQVVQTENQISLLACSSNYGYFVAATANGFCLGQSEKMRKAVYRAQKGQVVSFDDLIQVEVKEGKINHVSLSADQLQLYVSVLGGTLLTYNVQDIVQQKEAATPSQTYDVGSDIIIIQPNPEAYPDIIAICTKENQCELIQNNDVIATMRNVHSICWSRKGKQIACGSLNGSIFTYDIEGNQKDEILPPAGFQDEESNRIVDTIIWLENNVFFAIYTQKSEDNDDIHTPYIVDRKAPEDEKYVLMDEVLPILAMEYPNEYFYIAVVRNIGPEAKTAIILANSAATELNVVGQGDDGKWATWMMDHVPSLPLSIDDVDDTYPVGLTVDYSASEPLPPFDLAEDDTPVPPMPVLYMLTTDGLLLSYHIYNENLAKSGTKCEEMVEAKDLSTIPAPQKSVNATAFGNTESKIPSFNSLNKSEKSPNAFGATSSTSSSYATFGSSGFGSSNGASSKPFSSLARSSSTETKLPQPVSAFGSTSTFGQPSGFGQPTFGSTTAFGSSSSFGSVSSNMSQVTSPSFGGFTGMVKNPKKSNSAKSDKPFADTSFAPSTLESDTSASTDEKPLNFSDEKSTPSSNQSTYTFGQKPTSAFGTPSVFGQNPFGPTSFTSTPSSATLKSKDSENLLNEPVRNTKREEEEVISEEPNQDNLPKPTDDGVVPESPKDVITDKSKDSSASEKEKKGENTNNNKENEQEATASIVQAATEADQQASLTPKEEKYDAGCSMSVEQVEKSLEETDVDVCSGSEFSKTDSNQDDKEGYENGVNSEDDYFDEEDQTNSEEESDDNEEKKPAAEANRKLEQERTAENERIAKEKRIQEENKLEEERIANEKRIAKEQEEKRIAEEKRITEEKRIAEEKRVEEERIAKEKRLEEERIAEEERLEAERLAAIKPNLKFSVMVKNDEELEPYERSKGLPPMAAEFEDIYFSTLEDMESTTFLLDEIEDELSIRSRNIFNPKHADVFNDFEHVWKVADTDSIANIVNNLNVEAKSAEVTVQSNKEITDRLIEDTEKLKDDRDIIGEYLDNDDHKEPLEGVNISNELESKEDYLQTKNQDIEALFQKVDSKIAQMKAQSNKQLPSKFSKMKKFELEKIVRDIRRDINNYDNRIYQLANEELNSRCKK</sequence>
<keyword evidence="2" id="KW-0813">Transport</keyword>
<reference evidence="6" key="1">
    <citation type="submission" date="2020-12" db="EMBL/GenBank/DDBJ databases">
        <title>Metabolic potential, ecology and presence of endohyphal bacteria is reflected in genomic diversity of Mucoromycotina.</title>
        <authorList>
            <person name="Muszewska A."/>
            <person name="Okrasinska A."/>
            <person name="Steczkiewicz K."/>
            <person name="Drgas O."/>
            <person name="Orlowska M."/>
            <person name="Perlinska-Lenart U."/>
            <person name="Aleksandrzak-Piekarczyk T."/>
            <person name="Szatraj K."/>
            <person name="Zielenkiewicz U."/>
            <person name="Pilsyk S."/>
            <person name="Malc E."/>
            <person name="Mieczkowski P."/>
            <person name="Kruszewska J.S."/>
            <person name="Biernat P."/>
            <person name="Pawlowska J."/>
        </authorList>
    </citation>
    <scope>NUCLEOTIDE SEQUENCE</scope>
    <source>
        <strain evidence="6">CBS 226.32</strain>
    </source>
</reference>
<evidence type="ECO:0000313" key="7">
    <source>
        <dbReference type="Proteomes" id="UP000650833"/>
    </source>
</evidence>
<evidence type="ECO:0000313" key="6">
    <source>
        <dbReference type="EMBL" id="KAG2214988.1"/>
    </source>
</evidence>
<dbReference type="EMBL" id="JAEPRC010000016">
    <property type="protein sequence ID" value="KAG2214988.1"/>
    <property type="molecule type" value="Genomic_DNA"/>
</dbReference>
<gene>
    <name evidence="6" type="ORF">INT46_010799</name>
</gene>
<feature type="compositionally biased region" description="Polar residues" evidence="4">
    <location>
        <begin position="520"/>
        <end position="533"/>
    </location>
</feature>
<evidence type="ECO:0000256" key="4">
    <source>
        <dbReference type="SAM" id="MobiDB-lite"/>
    </source>
</evidence>
<feature type="domain" description="Nucleoporin Nup159/Nup146 N-terminal" evidence="5">
    <location>
        <begin position="55"/>
        <end position="407"/>
    </location>
</feature>
<dbReference type="SUPFAM" id="SSF117289">
    <property type="entry name" value="Nucleoporin domain"/>
    <property type="match status" value="1"/>
</dbReference>
<dbReference type="Pfam" id="PF16755">
    <property type="entry name" value="Beta-prop_NUP159_NUP214"/>
    <property type="match status" value="1"/>
</dbReference>
<feature type="compositionally biased region" description="Low complexity" evidence="4">
    <location>
        <begin position="645"/>
        <end position="659"/>
    </location>
</feature>
<comment type="subcellular location">
    <subcellularLocation>
        <location evidence="1">Nucleus</location>
    </subcellularLocation>
</comment>
<feature type="compositionally biased region" description="Basic and acidic residues" evidence="4">
    <location>
        <begin position="792"/>
        <end position="804"/>
    </location>
</feature>
<protein>
    <recommendedName>
        <fullName evidence="5">Nucleoporin Nup159/Nup146 N-terminal domain-containing protein</fullName>
    </recommendedName>
</protein>
<dbReference type="Gene3D" id="2.130.10.10">
    <property type="entry name" value="YVTN repeat-like/Quinoprotein amine dehydrogenase"/>
    <property type="match status" value="1"/>
</dbReference>
<feature type="compositionally biased region" description="Polar residues" evidence="4">
    <location>
        <begin position="498"/>
        <end position="512"/>
    </location>
</feature>
<feature type="compositionally biased region" description="Basic and acidic residues" evidence="4">
    <location>
        <begin position="705"/>
        <end position="727"/>
    </location>
</feature>
<feature type="compositionally biased region" description="Polar residues" evidence="4">
    <location>
        <begin position="738"/>
        <end position="756"/>
    </location>
</feature>
<evidence type="ECO:0000259" key="5">
    <source>
        <dbReference type="Pfam" id="PF16755"/>
    </source>
</evidence>
<evidence type="ECO:0000256" key="1">
    <source>
        <dbReference type="ARBA" id="ARBA00004123"/>
    </source>
</evidence>
<dbReference type="Proteomes" id="UP000650833">
    <property type="component" value="Unassembled WGS sequence"/>
</dbReference>
<feature type="compositionally biased region" description="Polar residues" evidence="4">
    <location>
        <begin position="617"/>
        <end position="642"/>
    </location>
</feature>
<keyword evidence="3" id="KW-0539">Nucleus</keyword>